<dbReference type="InterPro" id="IPR020904">
    <property type="entry name" value="Sc_DH/Rdtase_CS"/>
</dbReference>
<sequence>MGTFCVTGSASGIGAATKKRLEADGHRVIGVDIRDADVIGDLSKVDDRRRIVEEVTAACGGVLDGLVPCAGVSTPAPNELVVRVNYFGTLAVVEGLRPCLEKGTDPAVVMISSNSTTMTPGLPVAEAMAYLNGDEESVVARHTTPNAFLAYPAGKLAIAFWVRSQAATWMASGIRLNAVAPGVIDTGMTRPLLDIPGVKDSLDMIPIPRGRWGKPEEIAGAIRFLLSADASYIVGQVLFVDGGTDALLQPTAHPHPLPGGN</sequence>
<evidence type="ECO:0000256" key="1">
    <source>
        <dbReference type="ARBA" id="ARBA00006484"/>
    </source>
</evidence>
<dbReference type="PRINTS" id="PR00081">
    <property type="entry name" value="GDHRDH"/>
</dbReference>
<organism evidence="3">
    <name type="scientific">freshwater metagenome</name>
    <dbReference type="NCBI Taxonomy" id="449393"/>
    <lineage>
        <taxon>unclassified sequences</taxon>
        <taxon>metagenomes</taxon>
        <taxon>ecological metagenomes</taxon>
    </lineage>
</organism>
<evidence type="ECO:0000313" key="3">
    <source>
        <dbReference type="EMBL" id="CAB4567375.1"/>
    </source>
</evidence>
<gene>
    <name evidence="3" type="ORF">UFOPK1722_00162</name>
</gene>
<accession>A0A6J6DWQ2</accession>
<dbReference type="PANTHER" id="PTHR24321:SF8">
    <property type="entry name" value="ESTRADIOL 17-BETA-DEHYDROGENASE 8-RELATED"/>
    <property type="match status" value="1"/>
</dbReference>
<dbReference type="AlphaFoldDB" id="A0A6J6DWQ2"/>
<dbReference type="GO" id="GO:0016491">
    <property type="term" value="F:oxidoreductase activity"/>
    <property type="evidence" value="ECO:0007669"/>
    <property type="project" value="UniProtKB-KW"/>
</dbReference>
<keyword evidence="2" id="KW-0560">Oxidoreductase</keyword>
<dbReference type="InterPro" id="IPR036291">
    <property type="entry name" value="NAD(P)-bd_dom_sf"/>
</dbReference>
<dbReference type="SUPFAM" id="SSF51735">
    <property type="entry name" value="NAD(P)-binding Rossmann-fold domains"/>
    <property type="match status" value="1"/>
</dbReference>
<dbReference type="Gene3D" id="3.40.50.720">
    <property type="entry name" value="NAD(P)-binding Rossmann-like Domain"/>
    <property type="match status" value="1"/>
</dbReference>
<name>A0A6J6DWQ2_9ZZZZ</name>
<dbReference type="InterPro" id="IPR002347">
    <property type="entry name" value="SDR_fam"/>
</dbReference>
<dbReference type="Pfam" id="PF00106">
    <property type="entry name" value="adh_short"/>
    <property type="match status" value="1"/>
</dbReference>
<evidence type="ECO:0000256" key="2">
    <source>
        <dbReference type="ARBA" id="ARBA00023002"/>
    </source>
</evidence>
<dbReference type="PROSITE" id="PS00061">
    <property type="entry name" value="ADH_SHORT"/>
    <property type="match status" value="1"/>
</dbReference>
<proteinExistence type="inferred from homology"/>
<reference evidence="3" key="1">
    <citation type="submission" date="2020-05" db="EMBL/GenBank/DDBJ databases">
        <authorList>
            <person name="Chiriac C."/>
            <person name="Salcher M."/>
            <person name="Ghai R."/>
            <person name="Kavagutti S V."/>
        </authorList>
    </citation>
    <scope>NUCLEOTIDE SEQUENCE</scope>
</reference>
<protein>
    <submittedName>
        <fullName evidence="3">Unannotated protein</fullName>
    </submittedName>
</protein>
<comment type="similarity">
    <text evidence="1">Belongs to the short-chain dehydrogenases/reductases (SDR) family.</text>
</comment>
<dbReference type="PANTHER" id="PTHR24321">
    <property type="entry name" value="DEHYDROGENASES, SHORT CHAIN"/>
    <property type="match status" value="1"/>
</dbReference>
<dbReference type="EMBL" id="CAEZTS010000008">
    <property type="protein sequence ID" value="CAB4567375.1"/>
    <property type="molecule type" value="Genomic_DNA"/>
</dbReference>
<dbReference type="Pfam" id="PF13561">
    <property type="entry name" value="adh_short_C2"/>
    <property type="match status" value="1"/>
</dbReference>